<dbReference type="Proteomes" id="UP000278746">
    <property type="component" value="Unassembled WGS sequence"/>
</dbReference>
<accession>A0A3M7TV12</accession>
<gene>
    <name evidence="4" type="ORF">EBO34_06010</name>
</gene>
<protein>
    <recommendedName>
        <fullName evidence="2">UPF0291 protein EBO34_06010</fullName>
    </recommendedName>
</protein>
<comment type="similarity">
    <text evidence="2">Belongs to the UPF0291 family.</text>
</comment>
<evidence type="ECO:0000313" key="4">
    <source>
        <dbReference type="EMBL" id="RNA69488.1"/>
    </source>
</evidence>
<dbReference type="SUPFAM" id="SSF158221">
    <property type="entry name" value="YnzC-like"/>
    <property type="match status" value="1"/>
</dbReference>
<dbReference type="RefSeq" id="WP_122897007.1">
    <property type="nucleotide sequence ID" value="NZ_RHIB01000001.1"/>
</dbReference>
<dbReference type="EMBL" id="RHIB01000001">
    <property type="protein sequence ID" value="RNA69488.1"/>
    <property type="molecule type" value="Genomic_DNA"/>
</dbReference>
<dbReference type="Pfam" id="PF05979">
    <property type="entry name" value="DUF896"/>
    <property type="match status" value="1"/>
</dbReference>
<dbReference type="InterPro" id="IPR009242">
    <property type="entry name" value="DUF896"/>
</dbReference>
<dbReference type="PANTHER" id="PTHR37300">
    <property type="entry name" value="UPF0291 PROTEIN CBO2609/CLC_2481"/>
    <property type="match status" value="1"/>
</dbReference>
<sequence length="80" mass="9099">MLSKDKIARINELARKSKGEGLSASESKEQQALRQEYLKSMRQSFKNQLHSVKVVDDKGNDVTPKKLKESKENSNSDLLH</sequence>
<evidence type="ECO:0000256" key="2">
    <source>
        <dbReference type="HAMAP-Rule" id="MF_01103"/>
    </source>
</evidence>
<comment type="subcellular location">
    <subcellularLocation>
        <location evidence="2">Cytoplasm</location>
    </subcellularLocation>
</comment>
<dbReference type="PANTHER" id="PTHR37300:SF1">
    <property type="entry name" value="UPF0291 PROTEIN YNZC"/>
    <property type="match status" value="1"/>
</dbReference>
<name>A0A3M7TV12_9BACI</name>
<reference evidence="4 5" key="1">
    <citation type="submission" date="2018-10" db="EMBL/GenBank/DDBJ databases">
        <title>Bacillus Keqinensis sp. nov., a moderately halophilic bacterium isolated from a saline-alkaline lake.</title>
        <authorList>
            <person name="Wang H."/>
        </authorList>
    </citation>
    <scope>NUCLEOTIDE SEQUENCE [LARGE SCALE GENOMIC DNA]</scope>
    <source>
        <strain evidence="4 5">KQ-3</strain>
    </source>
</reference>
<organism evidence="4 5">
    <name type="scientific">Alteribacter keqinensis</name>
    <dbReference type="NCBI Taxonomy" id="2483800"/>
    <lineage>
        <taxon>Bacteria</taxon>
        <taxon>Bacillati</taxon>
        <taxon>Bacillota</taxon>
        <taxon>Bacilli</taxon>
        <taxon>Bacillales</taxon>
        <taxon>Bacillaceae</taxon>
        <taxon>Alteribacter</taxon>
    </lineage>
</organism>
<keyword evidence="1 2" id="KW-0963">Cytoplasm</keyword>
<feature type="compositionally biased region" description="Basic and acidic residues" evidence="3">
    <location>
        <begin position="53"/>
        <end position="80"/>
    </location>
</feature>
<dbReference type="GO" id="GO:0005737">
    <property type="term" value="C:cytoplasm"/>
    <property type="evidence" value="ECO:0007669"/>
    <property type="project" value="UniProtKB-SubCell"/>
</dbReference>
<evidence type="ECO:0000313" key="5">
    <source>
        <dbReference type="Proteomes" id="UP000278746"/>
    </source>
</evidence>
<proteinExistence type="inferred from homology"/>
<keyword evidence="5" id="KW-1185">Reference proteome</keyword>
<dbReference type="HAMAP" id="MF_01103">
    <property type="entry name" value="UPF0291"/>
    <property type="match status" value="1"/>
</dbReference>
<dbReference type="AlphaFoldDB" id="A0A3M7TV12"/>
<evidence type="ECO:0000256" key="1">
    <source>
        <dbReference type="ARBA" id="ARBA00022490"/>
    </source>
</evidence>
<evidence type="ECO:0000256" key="3">
    <source>
        <dbReference type="SAM" id="MobiDB-lite"/>
    </source>
</evidence>
<comment type="caution">
    <text evidence="4">The sequence shown here is derived from an EMBL/GenBank/DDBJ whole genome shotgun (WGS) entry which is preliminary data.</text>
</comment>
<feature type="region of interest" description="Disordered" evidence="3">
    <location>
        <begin position="49"/>
        <end position="80"/>
    </location>
</feature>
<dbReference type="OrthoDB" id="390105at2"/>
<dbReference type="Gene3D" id="1.10.287.540">
    <property type="entry name" value="Helix hairpin bin"/>
    <property type="match status" value="1"/>
</dbReference>